<sequence>MSQSLDEWNTSLQGADLEPKLHALSDISRQLSGTQESLGLTSTDPLLANLGKCLASGHPGLGLATLNCLAGLFAYVSQYQPALIKYVLQFQLVPLIDRIGDSKRLARDRATQVLAELWQAVSVTEAKQGPGTVNGHGGPAGLRASTPSASRLRTPARPRLPLSASSPNMGALSTSASSFMALYERDVKLKAFQHKTARVREQILVWLRHCNKHYPHFPVKRYVSFAVKLLEDPTETVRESAKIVLAHLVGVGGPETLEEITQEIRKRNVRPSLAEAVLGKHAVSGLMATPARPPASGGISGLSLRPPSREGFSDLPRPKTSLGLSGPDSRGFGAEPALVGRALRKASDPVGTPSEAHLRASVPNPVAEFEITPEVAPVRILSSKFLDQEVAAMLPGFAGKEGEDNWMQREKAIIRLRAMVKGGNLDEYASPFLHHLKALIDGILKALHSLRTTLQLATTHLLIDLSVVLRARLDPLAELLLHNLLKLCGLTKKLSSQAGYQSACVLVRYASYQPRLFGLLVTALGDKNVSLRTSTIGIVRVLLESHTFPESGERTTDALALLNKALKLALVDATPKVREAAREVYWLYWAGHPTAADTFLGTIDPTTKKQVLREQTKYAHLRRTAVATVATHTGLPAARPAGIAGRHSAPASPPQRPVSRSSDHRPASSTMRPPAAKPCHTLKFASTSSSSSALHTTTTPAATSSGLFSSVSGTHTASRRSETASVTAMRPRPSSRTGHLPAANGATLPAPRSFDAGCASGGLPSYRSRTPTTSTSTAISSADGVNAPSSVPVRRYSGSNSGGGKSTATDVPAKPLFSQPPIFKHSSHSASRARSPLASTTASPPLTSPLNRLGTSPSKNHQPHFRYEPGVIRSPGALIPAVEAPAPLVVSPPRALAPASAAAHAMDVDLPSGLELAEQSPSPYPVPAAVTSRHDGGDVFTTPSQSTTAAASPTPTSTATPTPLPTAAPDVARPVDLACTPPSNPAWTMMDISPAKVAVTTPVSPRPAAQHHSTSPLVQPQDSVRPLPLPGATFNTPQLIKMGVYYAITPCADEKLGGLSTLGPTSKLLHPPKFNLPVGSPPRDSDLPTLSESVVATAIERLTAGQVDAELFERLAYCVTQTSVLHQPTTSTATDGGLRPSSDLFNQLAVGLITFLAAPSAHPAFVRHALEILHLMLNRPAESWENRTASGAFEILLHCQANPWDDIAAATDLCLEAFVTHLPVRQVQYLLLGFLHAADSPPATTSPGTSSPVLPTSFRDTVLRHPACHASGFTLLDLLLPRLTWDEVEAMLPETMAHVVRGINATHPRVRRAAVGVFAACQVQGARAATNVMAEDTASPVEGGIPESAPIGPMAVLGEYKSLLSDAQLNLVENVTAERLLHAGLTMG</sequence>
<feature type="compositionally biased region" description="Low complexity" evidence="6">
    <location>
        <begin position="828"/>
        <end position="850"/>
    </location>
</feature>
<dbReference type="InterPro" id="IPR016024">
    <property type="entry name" value="ARM-type_fold"/>
</dbReference>
<feature type="compositionally biased region" description="Low complexity" evidence="6">
    <location>
        <begin position="685"/>
        <end position="705"/>
    </location>
</feature>
<proteinExistence type="inferred from homology"/>
<dbReference type="GO" id="GO:1990023">
    <property type="term" value="C:mitotic spindle midzone"/>
    <property type="evidence" value="ECO:0007669"/>
    <property type="project" value="TreeGrafter"/>
</dbReference>
<evidence type="ECO:0000256" key="2">
    <source>
        <dbReference type="ARBA" id="ARBA00009549"/>
    </source>
</evidence>
<reference evidence="8" key="1">
    <citation type="submission" date="2022-07" db="EMBL/GenBank/DDBJ databases">
        <title>Phylogenomic reconstructions and comparative analyses of Kickxellomycotina fungi.</title>
        <authorList>
            <person name="Reynolds N.K."/>
            <person name="Stajich J.E."/>
            <person name="Barry K."/>
            <person name="Grigoriev I.V."/>
            <person name="Crous P."/>
            <person name="Smith M.E."/>
        </authorList>
    </citation>
    <scope>NUCLEOTIDE SEQUENCE</scope>
    <source>
        <strain evidence="8">RSA 861</strain>
    </source>
</reference>
<name>A0A9W8A9R3_9FUNG</name>
<feature type="region of interest" description="Disordered" evidence="6">
    <location>
        <begin position="638"/>
        <end position="869"/>
    </location>
</feature>
<evidence type="ECO:0000313" key="8">
    <source>
        <dbReference type="EMBL" id="KAJ1922443.1"/>
    </source>
</evidence>
<feature type="compositionally biased region" description="Low complexity" evidence="6">
    <location>
        <begin position="941"/>
        <end position="969"/>
    </location>
</feature>
<feature type="region of interest" description="Disordered" evidence="6">
    <location>
        <begin position="289"/>
        <end position="330"/>
    </location>
</feature>
<dbReference type="GO" id="GO:0005876">
    <property type="term" value="C:spindle microtubule"/>
    <property type="evidence" value="ECO:0007669"/>
    <property type="project" value="TreeGrafter"/>
</dbReference>
<dbReference type="GO" id="GO:0005815">
    <property type="term" value="C:microtubule organizing center"/>
    <property type="evidence" value="ECO:0007669"/>
    <property type="project" value="TreeGrafter"/>
</dbReference>
<dbReference type="SMART" id="SM01349">
    <property type="entry name" value="TOG"/>
    <property type="match status" value="2"/>
</dbReference>
<keyword evidence="4" id="KW-0493">Microtubule</keyword>
<keyword evidence="9" id="KW-1185">Reference proteome</keyword>
<dbReference type="InterPro" id="IPR034085">
    <property type="entry name" value="TOG"/>
</dbReference>
<evidence type="ECO:0000256" key="5">
    <source>
        <dbReference type="ARBA" id="ARBA00022776"/>
    </source>
</evidence>
<dbReference type="SUPFAM" id="SSF48371">
    <property type="entry name" value="ARM repeat"/>
    <property type="match status" value="1"/>
</dbReference>
<dbReference type="Pfam" id="PF12348">
    <property type="entry name" value="CLASP_N"/>
    <property type="match status" value="1"/>
</dbReference>
<dbReference type="EMBL" id="JANBPT010000394">
    <property type="protein sequence ID" value="KAJ1922443.1"/>
    <property type="molecule type" value="Genomic_DNA"/>
</dbReference>
<comment type="subcellular location">
    <subcellularLocation>
        <location evidence="1">Cytoplasm</location>
        <location evidence="1">Cytoskeleton</location>
        <location evidence="1">Spindle</location>
    </subcellularLocation>
</comment>
<feature type="region of interest" description="Disordered" evidence="6">
    <location>
        <begin position="128"/>
        <end position="167"/>
    </location>
</feature>
<feature type="domain" description="TOG" evidence="7">
    <location>
        <begin position="3"/>
        <end position="287"/>
    </location>
</feature>
<dbReference type="GO" id="GO:0005881">
    <property type="term" value="C:cytoplasmic microtubule"/>
    <property type="evidence" value="ECO:0007669"/>
    <property type="project" value="TreeGrafter"/>
</dbReference>
<evidence type="ECO:0000256" key="6">
    <source>
        <dbReference type="SAM" id="MobiDB-lite"/>
    </source>
</evidence>
<feature type="compositionally biased region" description="Polar residues" evidence="6">
    <location>
        <begin position="1011"/>
        <end position="1022"/>
    </location>
</feature>
<evidence type="ECO:0000256" key="4">
    <source>
        <dbReference type="ARBA" id="ARBA00022701"/>
    </source>
</evidence>
<accession>A0A9W8A9R3</accession>
<feature type="region of interest" description="Disordered" evidence="6">
    <location>
        <begin position="1000"/>
        <end position="1023"/>
    </location>
</feature>
<evidence type="ECO:0000259" key="7">
    <source>
        <dbReference type="SMART" id="SM01349"/>
    </source>
</evidence>
<feature type="domain" description="TOG" evidence="7">
    <location>
        <begin position="384"/>
        <end position="627"/>
    </location>
</feature>
<dbReference type="GO" id="GO:0051301">
    <property type="term" value="P:cell division"/>
    <property type="evidence" value="ECO:0007669"/>
    <property type="project" value="UniProtKB-KW"/>
</dbReference>
<dbReference type="InterPro" id="IPR024395">
    <property type="entry name" value="CLASP_N_dom"/>
</dbReference>
<dbReference type="PANTHER" id="PTHR21567">
    <property type="entry name" value="CLASP"/>
    <property type="match status" value="1"/>
</dbReference>
<protein>
    <submittedName>
        <fullName evidence="8">Suppressor of tub2 mutation</fullName>
    </submittedName>
</protein>
<evidence type="ECO:0000313" key="9">
    <source>
        <dbReference type="Proteomes" id="UP001150569"/>
    </source>
</evidence>
<evidence type="ECO:0000256" key="3">
    <source>
        <dbReference type="ARBA" id="ARBA00022618"/>
    </source>
</evidence>
<dbReference type="GO" id="GO:0008017">
    <property type="term" value="F:microtubule binding"/>
    <property type="evidence" value="ECO:0007669"/>
    <property type="project" value="TreeGrafter"/>
</dbReference>
<dbReference type="GO" id="GO:0090307">
    <property type="term" value="P:mitotic spindle assembly"/>
    <property type="evidence" value="ECO:0007669"/>
    <property type="project" value="TreeGrafter"/>
</dbReference>
<dbReference type="OrthoDB" id="46159at2759"/>
<dbReference type="Proteomes" id="UP001150569">
    <property type="component" value="Unassembled WGS sequence"/>
</dbReference>
<feature type="region of interest" description="Disordered" evidence="6">
    <location>
        <begin position="915"/>
        <end position="979"/>
    </location>
</feature>
<gene>
    <name evidence="8" type="primary">STU1_2</name>
    <name evidence="8" type="ORF">IWQ60_006520</name>
</gene>
<comment type="caution">
    <text evidence="8">The sequence shown here is derived from an EMBL/GenBank/DDBJ whole genome shotgun (WGS) entry which is preliminary data.</text>
</comment>
<evidence type="ECO:0000256" key="1">
    <source>
        <dbReference type="ARBA" id="ARBA00004186"/>
    </source>
</evidence>
<feature type="compositionally biased region" description="Low complexity" evidence="6">
    <location>
        <begin position="147"/>
        <end position="164"/>
    </location>
</feature>
<feature type="compositionally biased region" description="Polar residues" evidence="6">
    <location>
        <begin position="706"/>
        <end position="716"/>
    </location>
</feature>
<dbReference type="Gene3D" id="1.25.10.10">
    <property type="entry name" value="Leucine-rich Repeat Variant"/>
    <property type="match status" value="2"/>
</dbReference>
<dbReference type="PANTHER" id="PTHR21567:SF9">
    <property type="entry name" value="CLIP-ASSOCIATING PROTEIN"/>
    <property type="match status" value="1"/>
</dbReference>
<feature type="compositionally biased region" description="Low complexity" evidence="6">
    <location>
        <begin position="764"/>
        <end position="782"/>
    </location>
</feature>
<comment type="similarity">
    <text evidence="2">Belongs to the CLASP family.</text>
</comment>
<keyword evidence="3" id="KW-0132">Cell division</keyword>
<keyword evidence="5" id="KW-0498">Mitosis</keyword>
<dbReference type="InterPro" id="IPR011989">
    <property type="entry name" value="ARM-like"/>
</dbReference>
<keyword evidence="5" id="KW-0131">Cell cycle</keyword>
<organism evidence="8 9">
    <name type="scientific">Tieghemiomyces parasiticus</name>
    <dbReference type="NCBI Taxonomy" id="78921"/>
    <lineage>
        <taxon>Eukaryota</taxon>
        <taxon>Fungi</taxon>
        <taxon>Fungi incertae sedis</taxon>
        <taxon>Zoopagomycota</taxon>
        <taxon>Kickxellomycotina</taxon>
        <taxon>Dimargaritomycetes</taxon>
        <taxon>Dimargaritales</taxon>
        <taxon>Dimargaritaceae</taxon>
        <taxon>Tieghemiomyces</taxon>
    </lineage>
</organism>